<reference evidence="2 3" key="1">
    <citation type="journal article" date="2013" name="BMC Genomics">
        <title>Reconstruction of the lipid metabolism for the microalga Monoraphidium neglectum from its genome sequence reveals characteristics suitable for biofuel production.</title>
        <authorList>
            <person name="Bogen C."/>
            <person name="Al-Dilaimi A."/>
            <person name="Albersmeier A."/>
            <person name="Wichmann J."/>
            <person name="Grundmann M."/>
            <person name="Rupp O."/>
            <person name="Lauersen K.J."/>
            <person name="Blifernez-Klassen O."/>
            <person name="Kalinowski J."/>
            <person name="Goesmann A."/>
            <person name="Mussgnug J.H."/>
            <person name="Kruse O."/>
        </authorList>
    </citation>
    <scope>NUCLEOTIDE SEQUENCE [LARGE SCALE GENOMIC DNA]</scope>
    <source>
        <strain evidence="2 3">SAG 48.87</strain>
    </source>
</reference>
<dbReference type="GeneID" id="25729121"/>
<feature type="compositionally biased region" description="Low complexity" evidence="1">
    <location>
        <begin position="37"/>
        <end position="49"/>
    </location>
</feature>
<sequence length="67" mass="6624">AALRVSVSKRLEQLREELEPEELGSEAGTSANMGAIGRPAGGRASNGSSARRRSGGSGGSGGRRGGG</sequence>
<feature type="compositionally biased region" description="Gly residues" evidence="1">
    <location>
        <begin position="55"/>
        <end position="67"/>
    </location>
</feature>
<feature type="non-terminal residue" evidence="2">
    <location>
        <position position="1"/>
    </location>
</feature>
<dbReference type="Proteomes" id="UP000054498">
    <property type="component" value="Unassembled WGS sequence"/>
</dbReference>
<organism evidence="2 3">
    <name type="scientific">Monoraphidium neglectum</name>
    <dbReference type="NCBI Taxonomy" id="145388"/>
    <lineage>
        <taxon>Eukaryota</taxon>
        <taxon>Viridiplantae</taxon>
        <taxon>Chlorophyta</taxon>
        <taxon>core chlorophytes</taxon>
        <taxon>Chlorophyceae</taxon>
        <taxon>CS clade</taxon>
        <taxon>Sphaeropleales</taxon>
        <taxon>Selenastraceae</taxon>
        <taxon>Monoraphidium</taxon>
    </lineage>
</organism>
<proteinExistence type="predicted"/>
<feature type="region of interest" description="Disordered" evidence="1">
    <location>
        <begin position="1"/>
        <end position="67"/>
    </location>
</feature>
<evidence type="ECO:0000313" key="3">
    <source>
        <dbReference type="Proteomes" id="UP000054498"/>
    </source>
</evidence>
<evidence type="ECO:0000256" key="1">
    <source>
        <dbReference type="SAM" id="MobiDB-lite"/>
    </source>
</evidence>
<gene>
    <name evidence="2" type="ORF">MNEG_11820</name>
</gene>
<protein>
    <submittedName>
        <fullName evidence="2">Uncharacterized protein</fullName>
    </submittedName>
</protein>
<dbReference type="RefSeq" id="XP_013895163.1">
    <property type="nucleotide sequence ID" value="XM_014039709.1"/>
</dbReference>
<dbReference type="AlphaFoldDB" id="A0A0D2KK05"/>
<accession>A0A0D2KK05</accession>
<dbReference type="KEGG" id="mng:MNEG_11820"/>
<name>A0A0D2KK05_9CHLO</name>
<keyword evidence="3" id="KW-1185">Reference proteome</keyword>
<evidence type="ECO:0000313" key="2">
    <source>
        <dbReference type="EMBL" id="KIY96143.1"/>
    </source>
</evidence>
<dbReference type="EMBL" id="KK103142">
    <property type="protein sequence ID" value="KIY96143.1"/>
    <property type="molecule type" value="Genomic_DNA"/>
</dbReference>